<dbReference type="GO" id="GO:0000155">
    <property type="term" value="F:phosphorelay sensor kinase activity"/>
    <property type="evidence" value="ECO:0007669"/>
    <property type="project" value="InterPro"/>
</dbReference>
<evidence type="ECO:0000256" key="5">
    <source>
        <dbReference type="ARBA" id="ARBA00022741"/>
    </source>
</evidence>
<comment type="caution">
    <text evidence="11">The sequence shown here is derived from an EMBL/GenBank/DDBJ whole genome shotgun (WGS) entry which is preliminary data.</text>
</comment>
<evidence type="ECO:0000256" key="4">
    <source>
        <dbReference type="ARBA" id="ARBA00022679"/>
    </source>
</evidence>
<keyword evidence="4" id="KW-0808">Transferase</keyword>
<dbReference type="Gene3D" id="3.30.565.10">
    <property type="entry name" value="Histidine kinase-like ATPase, C-terminal domain"/>
    <property type="match status" value="1"/>
</dbReference>
<evidence type="ECO:0000256" key="1">
    <source>
        <dbReference type="ARBA" id="ARBA00000085"/>
    </source>
</evidence>
<keyword evidence="9" id="KW-0812">Transmembrane</keyword>
<feature type="transmembrane region" description="Helical" evidence="9">
    <location>
        <begin position="23"/>
        <end position="48"/>
    </location>
</feature>
<dbReference type="InterPro" id="IPR011712">
    <property type="entry name" value="Sig_transdc_His_kin_sub3_dim/P"/>
</dbReference>
<dbReference type="Pfam" id="PF07730">
    <property type="entry name" value="HisKA_3"/>
    <property type="match status" value="1"/>
</dbReference>
<evidence type="ECO:0000256" key="8">
    <source>
        <dbReference type="ARBA" id="ARBA00023012"/>
    </source>
</evidence>
<organism evidence="11 12">
    <name type="scientific">Solirubrobacter pauli</name>
    <dbReference type="NCBI Taxonomy" id="166793"/>
    <lineage>
        <taxon>Bacteria</taxon>
        <taxon>Bacillati</taxon>
        <taxon>Actinomycetota</taxon>
        <taxon>Thermoleophilia</taxon>
        <taxon>Solirubrobacterales</taxon>
        <taxon>Solirubrobacteraceae</taxon>
        <taxon>Solirubrobacter</taxon>
    </lineage>
</organism>
<keyword evidence="9" id="KW-1133">Transmembrane helix</keyword>
<name>A0A660LJ78_9ACTN</name>
<dbReference type="RefSeq" id="WP_211339984.1">
    <property type="nucleotide sequence ID" value="NZ_RBIL01000001.1"/>
</dbReference>
<reference evidence="11 12" key="1">
    <citation type="submission" date="2018-10" db="EMBL/GenBank/DDBJ databases">
        <title>Genomic Encyclopedia of Archaeal and Bacterial Type Strains, Phase II (KMG-II): from individual species to whole genera.</title>
        <authorList>
            <person name="Goeker M."/>
        </authorList>
    </citation>
    <scope>NUCLEOTIDE SEQUENCE [LARGE SCALE GENOMIC DNA]</scope>
    <source>
        <strain evidence="11 12">DSM 14954</strain>
    </source>
</reference>
<proteinExistence type="predicted"/>
<evidence type="ECO:0000256" key="2">
    <source>
        <dbReference type="ARBA" id="ARBA00012438"/>
    </source>
</evidence>
<dbReference type="CDD" id="cd16917">
    <property type="entry name" value="HATPase_UhpB-NarQ-NarX-like"/>
    <property type="match status" value="1"/>
</dbReference>
<dbReference type="Pfam" id="PF02518">
    <property type="entry name" value="HATPase_c"/>
    <property type="match status" value="1"/>
</dbReference>
<dbReference type="GO" id="GO:0005524">
    <property type="term" value="F:ATP binding"/>
    <property type="evidence" value="ECO:0007669"/>
    <property type="project" value="UniProtKB-KW"/>
</dbReference>
<gene>
    <name evidence="11" type="ORF">C8N24_3135</name>
</gene>
<dbReference type="PANTHER" id="PTHR24421">
    <property type="entry name" value="NITRATE/NITRITE SENSOR PROTEIN NARX-RELATED"/>
    <property type="match status" value="1"/>
</dbReference>
<evidence type="ECO:0000256" key="7">
    <source>
        <dbReference type="ARBA" id="ARBA00022840"/>
    </source>
</evidence>
<sequence>MTALRDLYPARLARPSAADDDGAWLLLFAAGRLAATLIGFALVAWAGFRELDSILLLYGPLSTLVFLTRPAIRRSPAAWAVDFTATLAFVIVSEDWRSPFYLLWLASLALPATRLTLRQAVWVGAAAAVTYFAVALIGGPVPGRLQLVSNETLAIHVSLPFMLVVALAYAAEALRRLSAERSARERLAIEAERKRIAFELHDSAKQRLHAAHLLVTSLQGRVPEANERVIARAAVELESAASDMDTSLAELRSPLEGRRLDQALRARAEEVSSDHGPRIVVDGEAPELPPLIGAHAYRITTEALTNALRHADATTIAIALERADGDLRVTVRDDGRGLPEQARPGATGLIAMENRAATIGARLTFATSDAGTVIELDVPLDHNGGTP</sequence>
<evidence type="ECO:0000313" key="12">
    <source>
        <dbReference type="Proteomes" id="UP000278962"/>
    </source>
</evidence>
<dbReference type="GO" id="GO:0046983">
    <property type="term" value="F:protein dimerization activity"/>
    <property type="evidence" value="ECO:0007669"/>
    <property type="project" value="InterPro"/>
</dbReference>
<dbReference type="AlphaFoldDB" id="A0A660LJ78"/>
<dbReference type="Proteomes" id="UP000278962">
    <property type="component" value="Unassembled WGS sequence"/>
</dbReference>
<evidence type="ECO:0000259" key="10">
    <source>
        <dbReference type="SMART" id="SM00387"/>
    </source>
</evidence>
<dbReference type="GO" id="GO:0016020">
    <property type="term" value="C:membrane"/>
    <property type="evidence" value="ECO:0007669"/>
    <property type="project" value="InterPro"/>
</dbReference>
<keyword evidence="6 11" id="KW-0418">Kinase</keyword>
<accession>A0A660LJ78</accession>
<keyword evidence="3" id="KW-0597">Phosphoprotein</keyword>
<dbReference type="SMART" id="SM00387">
    <property type="entry name" value="HATPase_c"/>
    <property type="match status" value="1"/>
</dbReference>
<dbReference type="InterPro" id="IPR003594">
    <property type="entry name" value="HATPase_dom"/>
</dbReference>
<protein>
    <recommendedName>
        <fullName evidence="2">histidine kinase</fullName>
        <ecNumber evidence="2">2.7.13.3</ecNumber>
    </recommendedName>
</protein>
<feature type="domain" description="Histidine kinase/HSP90-like ATPase" evidence="10">
    <location>
        <begin position="291"/>
        <end position="382"/>
    </location>
</feature>
<evidence type="ECO:0000256" key="6">
    <source>
        <dbReference type="ARBA" id="ARBA00022777"/>
    </source>
</evidence>
<dbReference type="Gene3D" id="1.20.5.1930">
    <property type="match status" value="1"/>
</dbReference>
<evidence type="ECO:0000313" key="11">
    <source>
        <dbReference type="EMBL" id="RKQ93274.1"/>
    </source>
</evidence>
<evidence type="ECO:0000256" key="9">
    <source>
        <dbReference type="SAM" id="Phobius"/>
    </source>
</evidence>
<keyword evidence="12" id="KW-1185">Reference proteome</keyword>
<keyword evidence="9" id="KW-0472">Membrane</keyword>
<dbReference type="InterPro" id="IPR050482">
    <property type="entry name" value="Sensor_HK_TwoCompSys"/>
</dbReference>
<comment type="catalytic activity">
    <reaction evidence="1">
        <text>ATP + protein L-histidine = ADP + protein N-phospho-L-histidine.</text>
        <dbReference type="EC" id="2.7.13.3"/>
    </reaction>
</comment>
<keyword evidence="7" id="KW-0067">ATP-binding</keyword>
<dbReference type="InterPro" id="IPR036890">
    <property type="entry name" value="HATPase_C_sf"/>
</dbReference>
<keyword evidence="5" id="KW-0547">Nucleotide-binding</keyword>
<keyword evidence="8" id="KW-0902">Two-component regulatory system</keyword>
<evidence type="ECO:0000256" key="3">
    <source>
        <dbReference type="ARBA" id="ARBA00022553"/>
    </source>
</evidence>
<dbReference type="SUPFAM" id="SSF55874">
    <property type="entry name" value="ATPase domain of HSP90 chaperone/DNA topoisomerase II/histidine kinase"/>
    <property type="match status" value="1"/>
</dbReference>
<dbReference type="EC" id="2.7.13.3" evidence="2"/>
<feature type="transmembrane region" description="Helical" evidence="9">
    <location>
        <begin position="120"/>
        <end position="141"/>
    </location>
</feature>
<dbReference type="PANTHER" id="PTHR24421:SF10">
    <property type="entry name" value="NITRATE_NITRITE SENSOR PROTEIN NARQ"/>
    <property type="match status" value="1"/>
</dbReference>
<feature type="transmembrane region" description="Helical" evidence="9">
    <location>
        <begin position="153"/>
        <end position="171"/>
    </location>
</feature>
<dbReference type="EMBL" id="RBIL01000001">
    <property type="protein sequence ID" value="RKQ93274.1"/>
    <property type="molecule type" value="Genomic_DNA"/>
</dbReference>